<keyword evidence="2" id="KW-1185">Reference proteome</keyword>
<proteinExistence type="predicted"/>
<reference evidence="1 2" key="1">
    <citation type="journal article" date="2021" name="ISME J.">
        <title>Genomic evolution of the class Acidithiobacillia: deep-branching Proteobacteria living in extreme acidic conditions.</title>
        <authorList>
            <person name="Moya-Beltran A."/>
            <person name="Beard S."/>
            <person name="Rojas-Villalobos C."/>
            <person name="Issotta F."/>
            <person name="Gallardo Y."/>
            <person name="Ulloa R."/>
            <person name="Giaveno A."/>
            <person name="Degli Esposti M."/>
            <person name="Johnson D.B."/>
            <person name="Quatrini R."/>
        </authorList>
    </citation>
    <scope>NUCLEOTIDE SEQUENCE [LARGE SCALE GENOMIC DNA]</scope>
    <source>
        <strain evidence="1 2">ATCC 19703</strain>
    </source>
</reference>
<evidence type="ECO:0000313" key="2">
    <source>
        <dbReference type="Proteomes" id="UP001197028"/>
    </source>
</evidence>
<organism evidence="1 2">
    <name type="scientific">Acidithiobacillus concretivorus</name>
    <dbReference type="NCBI Taxonomy" id="3063952"/>
    <lineage>
        <taxon>Bacteria</taxon>
        <taxon>Pseudomonadati</taxon>
        <taxon>Pseudomonadota</taxon>
        <taxon>Acidithiobacillia</taxon>
        <taxon>Acidithiobacillales</taxon>
        <taxon>Acidithiobacillaceae</taxon>
        <taxon>Acidithiobacillus</taxon>
    </lineage>
</organism>
<evidence type="ECO:0000313" key="1">
    <source>
        <dbReference type="EMBL" id="MBU2739116.1"/>
    </source>
</evidence>
<protein>
    <submittedName>
        <fullName evidence="1">Uncharacterized protein</fullName>
    </submittedName>
</protein>
<name>A0ABS5ZR18_9PROT</name>
<gene>
    <name evidence="1" type="ORF">HJG40_10040</name>
</gene>
<dbReference type="EMBL" id="JABELD010000072">
    <property type="protein sequence ID" value="MBU2739116.1"/>
    <property type="molecule type" value="Genomic_DNA"/>
</dbReference>
<accession>A0ABS5ZR18</accession>
<comment type="caution">
    <text evidence="1">The sequence shown here is derived from an EMBL/GenBank/DDBJ whole genome shotgun (WGS) entry which is preliminary data.</text>
</comment>
<dbReference type="Proteomes" id="UP001197028">
    <property type="component" value="Unassembled WGS sequence"/>
</dbReference>
<sequence>MFYWDFCAGPSDKEWALAPTTSDRPQTFPAGTLLVPLSSPSARRIDPLWGLRPPLPTAAAPPAGLPVDEVFF</sequence>